<protein>
    <submittedName>
        <fullName evidence="3">Amidohydrolase</fullName>
    </submittedName>
</protein>
<evidence type="ECO:0000259" key="2">
    <source>
        <dbReference type="Pfam" id="PF04909"/>
    </source>
</evidence>
<evidence type="ECO:0000313" key="4">
    <source>
        <dbReference type="Proteomes" id="UP001164693"/>
    </source>
</evidence>
<dbReference type="Proteomes" id="UP001164693">
    <property type="component" value="Chromosome"/>
</dbReference>
<proteinExistence type="predicted"/>
<dbReference type="RefSeq" id="WP_269444908.1">
    <property type="nucleotide sequence ID" value="NZ_CP097463.1"/>
</dbReference>
<dbReference type="InterPro" id="IPR032466">
    <property type="entry name" value="Metal_Hydrolase"/>
</dbReference>
<dbReference type="PANTHER" id="PTHR21240">
    <property type="entry name" value="2-AMINO-3-CARBOXYLMUCONATE-6-SEMIALDEHYDE DECARBOXYLASE"/>
    <property type="match status" value="1"/>
</dbReference>
<evidence type="ECO:0000313" key="3">
    <source>
        <dbReference type="EMBL" id="WAX58360.1"/>
    </source>
</evidence>
<evidence type="ECO:0000256" key="1">
    <source>
        <dbReference type="ARBA" id="ARBA00023239"/>
    </source>
</evidence>
<gene>
    <name evidence="3" type="ORF">M6B22_06235</name>
</gene>
<keyword evidence="1" id="KW-0456">Lyase</keyword>
<dbReference type="SUPFAM" id="SSF51556">
    <property type="entry name" value="Metallo-dependent hydrolases"/>
    <property type="match status" value="1"/>
</dbReference>
<dbReference type="Pfam" id="PF04909">
    <property type="entry name" value="Amidohydro_2"/>
    <property type="match status" value="1"/>
</dbReference>
<dbReference type="EMBL" id="CP097463">
    <property type="protein sequence ID" value="WAX58360.1"/>
    <property type="molecule type" value="Genomic_DNA"/>
</dbReference>
<dbReference type="PANTHER" id="PTHR21240:SF28">
    <property type="entry name" value="ISO-OROTATE DECARBOXYLASE (EUROFUNG)"/>
    <property type="match status" value="1"/>
</dbReference>
<dbReference type="InterPro" id="IPR032465">
    <property type="entry name" value="ACMSD"/>
</dbReference>
<dbReference type="InterPro" id="IPR006680">
    <property type="entry name" value="Amidohydro-rel"/>
</dbReference>
<name>A0ABY7K0I7_9ACTN</name>
<sequence>MGEGLAIVSVDDHIIEPAGVWQDRLPKRYLEVGPRVIVRDVGPEDIELAAMLRSRNFTVDTKRPVELWAYEDTLVPTSASGLGAVAGREQDEYDFAPRSFAEMPAAYYEPLARVREMDRDGVLGSLAFPSYPRFAGQIFLEAKDKDLALLCVQAYNDWMIDEWCGSAPGRLIPLCIVPLWDPQLAVAEIERTAAKGARGITFTENPWKLGLPSIHDGAGHWDPVFAAMAAADLPLCIHIGSSSATVITADDMPPSVRAGFVPFNGLISCFDWLLSGVFVRHPRLKLAISEGGIGWVPFVLERADWTWEHQPDTRERLPELPSHYYHQNVYGCVIHDPHGMEIIEKIGIDKIMMETDYPHSDSTWPNSIRYADKALAGLDAQTAYQISRGNAERLFRFKPSALGSL</sequence>
<accession>A0ABY7K0I7</accession>
<organism evidence="3 4">
    <name type="scientific">Jatrophihabitans cynanchi</name>
    <dbReference type="NCBI Taxonomy" id="2944128"/>
    <lineage>
        <taxon>Bacteria</taxon>
        <taxon>Bacillati</taxon>
        <taxon>Actinomycetota</taxon>
        <taxon>Actinomycetes</taxon>
        <taxon>Jatrophihabitantales</taxon>
        <taxon>Jatrophihabitantaceae</taxon>
        <taxon>Jatrophihabitans</taxon>
    </lineage>
</organism>
<feature type="domain" description="Amidohydrolase-related" evidence="2">
    <location>
        <begin position="107"/>
        <end position="397"/>
    </location>
</feature>
<dbReference type="Gene3D" id="3.20.20.140">
    <property type="entry name" value="Metal-dependent hydrolases"/>
    <property type="match status" value="1"/>
</dbReference>
<keyword evidence="4" id="KW-1185">Reference proteome</keyword>
<reference evidence="3" key="1">
    <citation type="submission" date="2022-05" db="EMBL/GenBank/DDBJ databases">
        <title>Jatrophihabitans sp. SB3-54 whole genome sequence.</title>
        <authorList>
            <person name="Suh M.K."/>
            <person name="Eom M.K."/>
            <person name="Kim J.S."/>
            <person name="Kim H.S."/>
            <person name="Do H.E."/>
            <person name="Shin Y.K."/>
            <person name="Lee J.-S."/>
        </authorList>
    </citation>
    <scope>NUCLEOTIDE SEQUENCE</scope>
    <source>
        <strain evidence="3">SB3-54</strain>
    </source>
</reference>